<sequence>MKKSIKGRFLTLIALLIIAVFFLLPSTSIYSKLPTWWGDVFPSKGVSLGLDLKGGMHLVLEVEVEKAVDNAIERMASALKGALERKEVEGPSIKVTDRLIYLSFPSDKTEVVRETLDEEFPNLITEEESGGEKVLAFREAEKNRILTTSTLQALETIRNRVDEFGVAEPLIQKQ</sequence>
<dbReference type="InterPro" id="IPR022813">
    <property type="entry name" value="SecD/SecF_arch_bac"/>
</dbReference>
<keyword evidence="6" id="KW-0811">Translocation</keyword>
<evidence type="ECO:0000313" key="9">
    <source>
        <dbReference type="EMBL" id="VAX32642.1"/>
    </source>
</evidence>
<feature type="domain" description="Protein translocase subunit SecDF P1" evidence="8">
    <location>
        <begin position="152"/>
        <end position="174"/>
    </location>
</feature>
<evidence type="ECO:0000256" key="5">
    <source>
        <dbReference type="ARBA" id="ARBA00022989"/>
    </source>
</evidence>
<organism evidence="9">
    <name type="scientific">hydrothermal vent metagenome</name>
    <dbReference type="NCBI Taxonomy" id="652676"/>
    <lineage>
        <taxon>unclassified sequences</taxon>
        <taxon>metagenomes</taxon>
        <taxon>ecological metagenomes</taxon>
    </lineage>
</organism>
<dbReference type="InterPro" id="IPR022646">
    <property type="entry name" value="SecD/SecF_CS"/>
</dbReference>
<dbReference type="Pfam" id="PF21760">
    <property type="entry name" value="SecD_1st"/>
    <property type="match status" value="1"/>
</dbReference>
<evidence type="ECO:0000259" key="8">
    <source>
        <dbReference type="Pfam" id="PF21760"/>
    </source>
</evidence>
<evidence type="ECO:0000256" key="1">
    <source>
        <dbReference type="ARBA" id="ARBA00022448"/>
    </source>
</evidence>
<dbReference type="GO" id="GO:0015031">
    <property type="term" value="P:protein transport"/>
    <property type="evidence" value="ECO:0007669"/>
    <property type="project" value="UniProtKB-KW"/>
</dbReference>
<dbReference type="PANTHER" id="PTHR30081:SF1">
    <property type="entry name" value="PROTEIN TRANSLOCASE SUBUNIT SECD"/>
    <property type="match status" value="1"/>
</dbReference>
<dbReference type="InterPro" id="IPR048631">
    <property type="entry name" value="SecD_1st"/>
</dbReference>
<keyword evidence="7" id="KW-0472">Membrane</keyword>
<dbReference type="Gene3D" id="3.30.70.3220">
    <property type="match status" value="1"/>
</dbReference>
<keyword evidence="5" id="KW-1133">Transmembrane helix</keyword>
<accession>A0A3B1CW48</accession>
<dbReference type="GO" id="GO:0005886">
    <property type="term" value="C:plasma membrane"/>
    <property type="evidence" value="ECO:0007669"/>
    <property type="project" value="TreeGrafter"/>
</dbReference>
<keyword evidence="2" id="KW-1003">Cell membrane</keyword>
<evidence type="ECO:0000256" key="7">
    <source>
        <dbReference type="ARBA" id="ARBA00023136"/>
    </source>
</evidence>
<dbReference type="Pfam" id="PF07549">
    <property type="entry name" value="Sec_GG"/>
    <property type="match status" value="1"/>
</dbReference>
<reference evidence="9" key="1">
    <citation type="submission" date="2018-06" db="EMBL/GenBank/DDBJ databases">
        <authorList>
            <person name="Zhirakovskaya E."/>
        </authorList>
    </citation>
    <scope>NUCLEOTIDE SEQUENCE</scope>
</reference>
<evidence type="ECO:0000256" key="2">
    <source>
        <dbReference type="ARBA" id="ARBA00022475"/>
    </source>
</evidence>
<name>A0A3B1CW48_9ZZZZ</name>
<dbReference type="Gene3D" id="3.30.70.3400">
    <property type="match status" value="1"/>
</dbReference>
<keyword evidence="4" id="KW-0653">Protein transport</keyword>
<keyword evidence="3" id="KW-0812">Transmembrane</keyword>
<gene>
    <name evidence="9" type="ORF">MNBD_NITROSPIRAE01-1896</name>
</gene>
<feature type="non-terminal residue" evidence="9">
    <location>
        <position position="174"/>
    </location>
</feature>
<keyword evidence="1" id="KW-0813">Transport</keyword>
<proteinExistence type="predicted"/>
<dbReference type="EMBL" id="UOGF01000093">
    <property type="protein sequence ID" value="VAX32642.1"/>
    <property type="molecule type" value="Genomic_DNA"/>
</dbReference>
<evidence type="ECO:0000256" key="3">
    <source>
        <dbReference type="ARBA" id="ARBA00022692"/>
    </source>
</evidence>
<dbReference type="AlphaFoldDB" id="A0A3B1CW48"/>
<dbReference type="PANTHER" id="PTHR30081">
    <property type="entry name" value="PROTEIN-EXPORT MEMBRANE PROTEIN SEC"/>
    <property type="match status" value="1"/>
</dbReference>
<protein>
    <submittedName>
        <fullName evidence="9">Protein translocase subunit SecD</fullName>
    </submittedName>
</protein>
<evidence type="ECO:0000256" key="6">
    <source>
        <dbReference type="ARBA" id="ARBA00023010"/>
    </source>
</evidence>
<evidence type="ECO:0000256" key="4">
    <source>
        <dbReference type="ARBA" id="ARBA00022927"/>
    </source>
</evidence>